<gene>
    <name evidence="2" type="ORF">H9821_03065</name>
</gene>
<dbReference type="Proteomes" id="UP000824134">
    <property type="component" value="Unassembled WGS sequence"/>
</dbReference>
<comment type="caution">
    <text evidence="2">The sequence shown here is derived from an EMBL/GenBank/DDBJ whole genome shotgun (WGS) entry which is preliminary data.</text>
</comment>
<evidence type="ECO:0000313" key="3">
    <source>
        <dbReference type="Proteomes" id="UP000824134"/>
    </source>
</evidence>
<feature type="region of interest" description="Disordered" evidence="1">
    <location>
        <begin position="78"/>
        <end position="98"/>
    </location>
</feature>
<accession>A0A9D1ZSJ3</accession>
<dbReference type="EMBL" id="DXCN01000028">
    <property type="protein sequence ID" value="HIY94631.1"/>
    <property type="molecule type" value="Genomic_DNA"/>
</dbReference>
<evidence type="ECO:0000256" key="1">
    <source>
        <dbReference type="SAM" id="MobiDB-lite"/>
    </source>
</evidence>
<protein>
    <recommendedName>
        <fullName evidence="4">Primosomal protein</fullName>
    </recommendedName>
</protein>
<sequence>MSNNPRAELAHLTAALEEHLNAIINSRGEHDAAVDNTYVAIANAFERYEEALFDAYEEVTPLEVFIEDEDDDDDFDYDFAEEDDEDDEVEYYLDEEQK</sequence>
<evidence type="ECO:0000313" key="2">
    <source>
        <dbReference type="EMBL" id="HIY94631.1"/>
    </source>
</evidence>
<dbReference type="AlphaFoldDB" id="A0A9D1ZSJ3"/>
<reference evidence="2" key="1">
    <citation type="journal article" date="2021" name="PeerJ">
        <title>Extensive microbial diversity within the chicken gut microbiome revealed by metagenomics and culture.</title>
        <authorList>
            <person name="Gilroy R."/>
            <person name="Ravi A."/>
            <person name="Getino M."/>
            <person name="Pursley I."/>
            <person name="Horton D.L."/>
            <person name="Alikhan N.F."/>
            <person name="Baker D."/>
            <person name="Gharbi K."/>
            <person name="Hall N."/>
            <person name="Watson M."/>
            <person name="Adriaenssens E.M."/>
            <person name="Foster-Nyarko E."/>
            <person name="Jarju S."/>
            <person name="Secka A."/>
            <person name="Antonio M."/>
            <person name="Oren A."/>
            <person name="Chaudhuri R.R."/>
            <person name="La Ragione R."/>
            <person name="Hildebrand F."/>
            <person name="Pallen M.J."/>
        </authorList>
    </citation>
    <scope>NUCLEOTIDE SEQUENCE</scope>
    <source>
        <strain evidence="2">ChiHjej12B11-9195</strain>
    </source>
</reference>
<reference evidence="2" key="2">
    <citation type="submission" date="2021-04" db="EMBL/GenBank/DDBJ databases">
        <authorList>
            <person name="Gilroy R."/>
        </authorList>
    </citation>
    <scope>NUCLEOTIDE SEQUENCE</scope>
    <source>
        <strain evidence="2">ChiHjej12B11-9195</strain>
    </source>
</reference>
<organism evidence="2 3">
    <name type="scientific">Candidatus Rothia avicola</name>
    <dbReference type="NCBI Taxonomy" id="2840478"/>
    <lineage>
        <taxon>Bacteria</taxon>
        <taxon>Bacillati</taxon>
        <taxon>Actinomycetota</taxon>
        <taxon>Actinomycetes</taxon>
        <taxon>Micrococcales</taxon>
        <taxon>Micrococcaceae</taxon>
        <taxon>Rothia</taxon>
    </lineage>
</organism>
<proteinExistence type="predicted"/>
<evidence type="ECO:0008006" key="4">
    <source>
        <dbReference type="Google" id="ProtNLM"/>
    </source>
</evidence>
<name>A0A9D1ZSJ3_9MICC</name>